<sequence length="499" mass="55652">MCRLINFFTFYIVFLLLVYTQISYAGTDCTDVQCDPPINCIEEALEEDSCCPSCVQFGCTCEGYQYYDCVNVGFKDGKVPEGESYFVDFGSTECVCPPGGGKISCHFIPCPELPPNCIDTLQPADGCIQCGRIGCIRGGEKYEAGHTFHMSHCKFCHCPSIGGELMCYDVPNCDTDLDNTTPPVGTPDGDAERQYDDYLYSQESDALESAIPVVAEKNNNYKRNAMQDRSVADYDIIDNSLSTKVYPTTSPHKMLPSLPQERFNSSSVVNSSKVERTTTEISTTTSNYKTHFVEEITPQHQGALEPHNGTNKILNDSFIFSTISSPTTSTNIEQMGLHSPFTTSGYTVSSPDREVLAAEIRDFTPINSTPASSPSTPHQKEDSRPLIKEPNMVHPHYLEERHRVFPDLNVSRLLHGATKDIIETCCATGQQWSIDHGECENMPLSTSEDCRYCCCKHYVKLYSYEHCLDILCNAFLVILHILSHFEKSVDFIPFTVPCC</sequence>
<name>A0A8T2IX19_9PIPI</name>
<proteinExistence type="predicted"/>
<gene>
    <name evidence="4" type="ORF">GDO86_007269</name>
</gene>
<dbReference type="AlphaFoldDB" id="A0A8T2IX19"/>
<feature type="compositionally biased region" description="Polar residues" evidence="1">
    <location>
        <begin position="365"/>
        <end position="377"/>
    </location>
</feature>
<evidence type="ECO:0000256" key="2">
    <source>
        <dbReference type="SAM" id="SignalP"/>
    </source>
</evidence>
<evidence type="ECO:0000259" key="3">
    <source>
        <dbReference type="Pfam" id="PF24532"/>
    </source>
</evidence>
<feature type="region of interest" description="Disordered" evidence="1">
    <location>
        <begin position="363"/>
        <end position="385"/>
    </location>
</feature>
<protein>
    <recommendedName>
        <fullName evidence="3">Fibulin-2 domain-containing protein</fullName>
    </recommendedName>
</protein>
<dbReference type="EMBL" id="JAACNH010000007">
    <property type="protein sequence ID" value="KAG8436097.1"/>
    <property type="molecule type" value="Genomic_DNA"/>
</dbReference>
<evidence type="ECO:0000313" key="5">
    <source>
        <dbReference type="Proteomes" id="UP000812440"/>
    </source>
</evidence>
<dbReference type="Pfam" id="PF24532">
    <property type="entry name" value="FIBL-2"/>
    <property type="match status" value="1"/>
</dbReference>
<comment type="caution">
    <text evidence="4">The sequence shown here is derived from an EMBL/GenBank/DDBJ whole genome shotgun (WGS) entry which is preliminary data.</text>
</comment>
<keyword evidence="5" id="KW-1185">Reference proteome</keyword>
<reference evidence="4" key="1">
    <citation type="thesis" date="2020" institute="ProQuest LLC" country="789 East Eisenhower Parkway, Ann Arbor, MI, USA">
        <title>Comparative Genomics and Chromosome Evolution.</title>
        <authorList>
            <person name="Mudd A.B."/>
        </authorList>
    </citation>
    <scope>NUCLEOTIDE SEQUENCE</scope>
    <source>
        <strain evidence="4">Female2</strain>
        <tissue evidence="4">Blood</tissue>
    </source>
</reference>
<feature type="domain" description="Fibulin-2" evidence="3">
    <location>
        <begin position="82"/>
        <end position="111"/>
    </location>
</feature>
<dbReference type="InterPro" id="IPR056612">
    <property type="entry name" value="FIBL-2_dom"/>
</dbReference>
<feature type="chain" id="PRO_5035716711" description="Fibulin-2 domain-containing protein" evidence="2">
    <location>
        <begin position="26"/>
        <end position="499"/>
    </location>
</feature>
<keyword evidence="2" id="KW-0732">Signal</keyword>
<evidence type="ECO:0000256" key="1">
    <source>
        <dbReference type="SAM" id="MobiDB-lite"/>
    </source>
</evidence>
<accession>A0A8T2IX19</accession>
<dbReference type="OrthoDB" id="4062651at2759"/>
<evidence type="ECO:0000313" key="4">
    <source>
        <dbReference type="EMBL" id="KAG8436097.1"/>
    </source>
</evidence>
<feature type="signal peptide" evidence="2">
    <location>
        <begin position="1"/>
        <end position="25"/>
    </location>
</feature>
<dbReference type="Proteomes" id="UP000812440">
    <property type="component" value="Chromosome 4"/>
</dbReference>
<organism evidence="4 5">
    <name type="scientific">Hymenochirus boettgeri</name>
    <name type="common">Congo dwarf clawed frog</name>
    <dbReference type="NCBI Taxonomy" id="247094"/>
    <lineage>
        <taxon>Eukaryota</taxon>
        <taxon>Metazoa</taxon>
        <taxon>Chordata</taxon>
        <taxon>Craniata</taxon>
        <taxon>Vertebrata</taxon>
        <taxon>Euteleostomi</taxon>
        <taxon>Amphibia</taxon>
        <taxon>Batrachia</taxon>
        <taxon>Anura</taxon>
        <taxon>Pipoidea</taxon>
        <taxon>Pipidae</taxon>
        <taxon>Pipinae</taxon>
        <taxon>Hymenochirus</taxon>
    </lineage>
</organism>